<keyword evidence="3" id="KW-0227">DNA damage</keyword>
<dbReference type="EC" id="3.4.-.-" evidence="8"/>
<proteinExistence type="inferred from homology"/>
<evidence type="ECO:0000256" key="4">
    <source>
        <dbReference type="ARBA" id="ARBA00022801"/>
    </source>
</evidence>
<organism evidence="9 10">
    <name type="scientific">Rhizobium laguerreae</name>
    <dbReference type="NCBI Taxonomy" id="1076926"/>
    <lineage>
        <taxon>Bacteria</taxon>
        <taxon>Pseudomonadati</taxon>
        <taxon>Pseudomonadota</taxon>
        <taxon>Alphaproteobacteria</taxon>
        <taxon>Hyphomicrobiales</taxon>
        <taxon>Rhizobiaceae</taxon>
        <taxon>Rhizobium/Agrobacterium group</taxon>
        <taxon>Rhizobium</taxon>
    </lineage>
</organism>
<dbReference type="Pfam" id="PF02586">
    <property type="entry name" value="SRAP"/>
    <property type="match status" value="1"/>
</dbReference>
<dbReference type="SUPFAM" id="SSF143081">
    <property type="entry name" value="BB1717-like"/>
    <property type="match status" value="1"/>
</dbReference>
<dbReference type="EMBL" id="WUEP01000029">
    <property type="protein sequence ID" value="NEH94960.1"/>
    <property type="molecule type" value="Genomic_DNA"/>
</dbReference>
<keyword evidence="5" id="KW-0190">Covalent protein-DNA linkage</keyword>
<keyword evidence="7" id="KW-0456">Lyase</keyword>
<keyword evidence="2 8" id="KW-0645">Protease</keyword>
<dbReference type="GO" id="GO:0008233">
    <property type="term" value="F:peptidase activity"/>
    <property type="evidence" value="ECO:0007669"/>
    <property type="project" value="UniProtKB-KW"/>
</dbReference>
<name>A0A6N9ZPQ2_9HYPH</name>
<comment type="similarity">
    <text evidence="1 8">Belongs to the SOS response-associated peptidase family.</text>
</comment>
<dbReference type="GO" id="GO:0006508">
    <property type="term" value="P:proteolysis"/>
    <property type="evidence" value="ECO:0007669"/>
    <property type="project" value="UniProtKB-KW"/>
</dbReference>
<gene>
    <name evidence="9" type="ORF">GR206_28750</name>
</gene>
<evidence type="ECO:0000256" key="1">
    <source>
        <dbReference type="ARBA" id="ARBA00008136"/>
    </source>
</evidence>
<dbReference type="InterPro" id="IPR003738">
    <property type="entry name" value="SRAP"/>
</dbReference>
<evidence type="ECO:0000256" key="8">
    <source>
        <dbReference type="RuleBase" id="RU364100"/>
    </source>
</evidence>
<evidence type="ECO:0000313" key="10">
    <source>
        <dbReference type="Proteomes" id="UP000468864"/>
    </source>
</evidence>
<evidence type="ECO:0000256" key="3">
    <source>
        <dbReference type="ARBA" id="ARBA00022763"/>
    </source>
</evidence>
<accession>A0A6N9ZPQ2</accession>
<keyword evidence="4 8" id="KW-0378">Hydrolase</keyword>
<protein>
    <recommendedName>
        <fullName evidence="8">Abasic site processing protein</fullName>
        <ecNumber evidence="8">3.4.-.-</ecNumber>
    </recommendedName>
</protein>
<dbReference type="GO" id="GO:0106300">
    <property type="term" value="P:protein-DNA covalent cross-linking repair"/>
    <property type="evidence" value="ECO:0007669"/>
    <property type="project" value="InterPro"/>
</dbReference>
<dbReference type="AlphaFoldDB" id="A0A6N9ZPQ2"/>
<dbReference type="GO" id="GO:0003697">
    <property type="term" value="F:single-stranded DNA binding"/>
    <property type="evidence" value="ECO:0007669"/>
    <property type="project" value="InterPro"/>
</dbReference>
<reference evidence="9 10" key="1">
    <citation type="submission" date="2019-12" db="EMBL/GenBank/DDBJ databases">
        <title>Rhizobium genotypes associated with high levels of biological nitrogen fixation by grain legumes in a temperate-maritime cropping system.</title>
        <authorList>
            <person name="Maluk M."/>
            <person name="Francesc Ferrando Molina F."/>
            <person name="Lopez Del Egido L."/>
            <person name="Lafos M."/>
            <person name="Langarica-Fuentes A."/>
            <person name="Gebre Yohannes G."/>
            <person name="Young M.W."/>
            <person name="Martin P."/>
            <person name="Gantlett R."/>
            <person name="Kenicer G."/>
            <person name="Hawes C."/>
            <person name="Begg G.S."/>
            <person name="Quilliam R.S."/>
            <person name="Squire G.R."/>
            <person name="Poole P.S."/>
            <person name="Young P.W."/>
            <person name="Iannetta P.M."/>
            <person name="James E.K."/>
        </authorList>
    </citation>
    <scope>NUCLEOTIDE SEQUENCE [LARGE SCALE GENOMIC DNA]</scope>
    <source>
        <strain evidence="9 10">JHI2449</strain>
    </source>
</reference>
<evidence type="ECO:0000256" key="2">
    <source>
        <dbReference type="ARBA" id="ARBA00022670"/>
    </source>
</evidence>
<dbReference type="PANTHER" id="PTHR13604">
    <property type="entry name" value="DC12-RELATED"/>
    <property type="match status" value="1"/>
</dbReference>
<evidence type="ECO:0000256" key="5">
    <source>
        <dbReference type="ARBA" id="ARBA00023124"/>
    </source>
</evidence>
<dbReference type="InterPro" id="IPR036590">
    <property type="entry name" value="SRAP-like"/>
</dbReference>
<keyword evidence="6" id="KW-0238">DNA-binding</keyword>
<comment type="caution">
    <text evidence="9">The sequence shown here is derived from an EMBL/GenBank/DDBJ whole genome shotgun (WGS) entry which is preliminary data.</text>
</comment>
<dbReference type="Proteomes" id="UP000468864">
    <property type="component" value="Unassembled WGS sequence"/>
</dbReference>
<sequence>MASRRENPLARWRLDSHLPHHVIIWWGNYQSGESADSYRERGDVLTSSLALDQASKSYFASIDWDQYLVFCFSSREAARHFRNRWNGQFIDTDEVSRKGTWTPREGDVCNLYSMLSNQEAIRAITRAMIDSTGNMEPTAEIWPDRMAPIVRNTPAGRELAQVRWGLPSSSQALFKAATKRADSLRKKGKQFDFQELLKMEPDGGTTNVRNVASKHWKRWHGTEFRCVVPFTSFAEPDPASKPEGGRTPNAWFAADQSCPLMFFAGIWVPQWQSVRKIKEGLITVDLFGFLTTDANDLVRPIHGKAMPSILTNQDEIETWLTAPWEEASKLQRPLRNDQLIILPTAPVSTIANAEPMLPL</sequence>
<dbReference type="PANTHER" id="PTHR13604:SF0">
    <property type="entry name" value="ABASIC SITE PROCESSING PROTEIN HMCES"/>
    <property type="match status" value="1"/>
</dbReference>
<dbReference type="Gene3D" id="3.90.1680.20">
    <property type="match status" value="2"/>
</dbReference>
<dbReference type="RefSeq" id="WP_163882613.1">
    <property type="nucleotide sequence ID" value="NZ_WUEP01000029.1"/>
</dbReference>
<dbReference type="GO" id="GO:0016829">
    <property type="term" value="F:lyase activity"/>
    <property type="evidence" value="ECO:0007669"/>
    <property type="project" value="UniProtKB-KW"/>
</dbReference>
<evidence type="ECO:0000256" key="6">
    <source>
        <dbReference type="ARBA" id="ARBA00023125"/>
    </source>
</evidence>
<evidence type="ECO:0000313" key="9">
    <source>
        <dbReference type="EMBL" id="NEH94960.1"/>
    </source>
</evidence>
<evidence type="ECO:0000256" key="7">
    <source>
        <dbReference type="ARBA" id="ARBA00023239"/>
    </source>
</evidence>